<reference evidence="2 3" key="1">
    <citation type="journal article" date="2019" name="Nat. Ecol. Evol.">
        <title>Megaphylogeny resolves global patterns of mushroom evolution.</title>
        <authorList>
            <person name="Varga T."/>
            <person name="Krizsan K."/>
            <person name="Foldi C."/>
            <person name="Dima B."/>
            <person name="Sanchez-Garcia M."/>
            <person name="Sanchez-Ramirez S."/>
            <person name="Szollosi G.J."/>
            <person name="Szarkandi J.G."/>
            <person name="Papp V."/>
            <person name="Albert L."/>
            <person name="Andreopoulos W."/>
            <person name="Angelini C."/>
            <person name="Antonin V."/>
            <person name="Barry K.W."/>
            <person name="Bougher N.L."/>
            <person name="Buchanan P."/>
            <person name="Buyck B."/>
            <person name="Bense V."/>
            <person name="Catcheside P."/>
            <person name="Chovatia M."/>
            <person name="Cooper J."/>
            <person name="Damon W."/>
            <person name="Desjardin D."/>
            <person name="Finy P."/>
            <person name="Geml J."/>
            <person name="Haridas S."/>
            <person name="Hughes K."/>
            <person name="Justo A."/>
            <person name="Karasinski D."/>
            <person name="Kautmanova I."/>
            <person name="Kiss B."/>
            <person name="Kocsube S."/>
            <person name="Kotiranta H."/>
            <person name="LaButti K.M."/>
            <person name="Lechner B.E."/>
            <person name="Liimatainen K."/>
            <person name="Lipzen A."/>
            <person name="Lukacs Z."/>
            <person name="Mihaltcheva S."/>
            <person name="Morgado L.N."/>
            <person name="Niskanen T."/>
            <person name="Noordeloos M.E."/>
            <person name="Ohm R.A."/>
            <person name="Ortiz-Santana B."/>
            <person name="Ovrebo C."/>
            <person name="Racz N."/>
            <person name="Riley R."/>
            <person name="Savchenko A."/>
            <person name="Shiryaev A."/>
            <person name="Soop K."/>
            <person name="Spirin V."/>
            <person name="Szebenyi C."/>
            <person name="Tomsovsky M."/>
            <person name="Tulloss R.E."/>
            <person name="Uehling J."/>
            <person name="Grigoriev I.V."/>
            <person name="Vagvolgyi C."/>
            <person name="Papp T."/>
            <person name="Martin F.M."/>
            <person name="Miettinen O."/>
            <person name="Hibbett D.S."/>
            <person name="Nagy L.G."/>
        </authorList>
    </citation>
    <scope>NUCLEOTIDE SEQUENCE [LARGE SCALE GENOMIC DNA]</scope>
    <source>
        <strain evidence="2 3">CBS 962.96</strain>
    </source>
</reference>
<dbReference type="Proteomes" id="UP000297245">
    <property type="component" value="Unassembled WGS sequence"/>
</dbReference>
<accession>A0A4S8MAT7</accession>
<evidence type="ECO:0000256" key="1">
    <source>
        <dbReference type="SAM" id="MobiDB-lite"/>
    </source>
</evidence>
<keyword evidence="3" id="KW-1185">Reference proteome</keyword>
<feature type="region of interest" description="Disordered" evidence="1">
    <location>
        <begin position="102"/>
        <end position="122"/>
    </location>
</feature>
<feature type="region of interest" description="Disordered" evidence="1">
    <location>
        <begin position="225"/>
        <end position="271"/>
    </location>
</feature>
<gene>
    <name evidence="2" type="ORF">K435DRAFT_939023</name>
</gene>
<evidence type="ECO:0000313" key="3">
    <source>
        <dbReference type="Proteomes" id="UP000297245"/>
    </source>
</evidence>
<protein>
    <submittedName>
        <fullName evidence="2">Uncharacterized protein</fullName>
    </submittedName>
</protein>
<evidence type="ECO:0000313" key="2">
    <source>
        <dbReference type="EMBL" id="THU99519.1"/>
    </source>
</evidence>
<dbReference type="AlphaFoldDB" id="A0A4S8MAT7"/>
<sequence>MTSPDTDDCLIPVGIASFSTDADRSREWIISSTFTSQESLLLISTLSPLYPSPQMQAINSQASSSSQIVKKFESIHSTRHHILVTLKNGDKGRKSRKLWKDTNRDTKRHTSRNLTPYSPYPVSDNEIGSPASTASSYILFPASLPDFYSHPPQPKQGLQLFESIHSTLATLGNESSRKPVQLDKALKSYPRSPYPTATFDFNHHKPGESQEVPSAVMDAHTALDTTPAETVTSTSLSRPPPPKLSKEIDTISRPNLPTSPMSLGTKDGDISHWPDTTLDTTLDSSISRSNQLVDVLLSMLKSFNASLRVNKLE</sequence>
<proteinExistence type="predicted"/>
<dbReference type="EMBL" id="ML179118">
    <property type="protein sequence ID" value="THU99519.1"/>
    <property type="molecule type" value="Genomic_DNA"/>
</dbReference>
<feature type="compositionally biased region" description="Polar residues" evidence="1">
    <location>
        <begin position="252"/>
        <end position="262"/>
    </location>
</feature>
<name>A0A4S8MAT7_DENBC</name>
<organism evidence="2 3">
    <name type="scientific">Dendrothele bispora (strain CBS 962.96)</name>
    <dbReference type="NCBI Taxonomy" id="1314807"/>
    <lineage>
        <taxon>Eukaryota</taxon>
        <taxon>Fungi</taxon>
        <taxon>Dikarya</taxon>
        <taxon>Basidiomycota</taxon>
        <taxon>Agaricomycotina</taxon>
        <taxon>Agaricomycetes</taxon>
        <taxon>Agaricomycetidae</taxon>
        <taxon>Agaricales</taxon>
        <taxon>Agaricales incertae sedis</taxon>
        <taxon>Dendrothele</taxon>
    </lineage>
</organism>